<dbReference type="PANTHER" id="PTHR30363">
    <property type="entry name" value="HTH-TYPE TRANSCRIPTIONAL REGULATOR SRLR-RELATED"/>
    <property type="match status" value="1"/>
</dbReference>
<dbReference type="Pfam" id="PF00455">
    <property type="entry name" value="DeoRC"/>
    <property type="match status" value="1"/>
</dbReference>
<evidence type="ECO:0000259" key="3">
    <source>
        <dbReference type="PROSITE" id="PS51000"/>
    </source>
</evidence>
<comment type="caution">
    <text evidence="4">The sequence shown here is derived from an EMBL/GenBank/DDBJ whole genome shotgun (WGS) entry which is preliminary data.</text>
</comment>
<dbReference type="InterPro" id="IPR037171">
    <property type="entry name" value="NagB/RpiA_transferase-like"/>
</dbReference>
<dbReference type="AlphaFoldDB" id="A0A0M0KKS1"/>
<evidence type="ECO:0000313" key="4">
    <source>
        <dbReference type="EMBL" id="KOO38983.1"/>
    </source>
</evidence>
<dbReference type="InterPro" id="IPR001034">
    <property type="entry name" value="DeoR_HTH"/>
</dbReference>
<dbReference type="PANTHER" id="PTHR30363:SF44">
    <property type="entry name" value="AGA OPERON TRANSCRIPTIONAL REPRESSOR-RELATED"/>
    <property type="match status" value="1"/>
</dbReference>
<dbReference type="PATRIC" id="fig|136160.3.peg.2148"/>
<feature type="domain" description="HTH deoR-type" evidence="3">
    <location>
        <begin position="3"/>
        <end position="58"/>
    </location>
</feature>
<dbReference type="InterPro" id="IPR036390">
    <property type="entry name" value="WH_DNA-bd_sf"/>
</dbReference>
<dbReference type="GeneID" id="87597714"/>
<reference evidence="4" key="1">
    <citation type="submission" date="2015-08" db="EMBL/GenBank/DDBJ databases">
        <title>Complete DNA Sequence of Pseudomonas syringae pv. actinidiae, the Causal Agent of Kiwifruit Canker Disease.</title>
        <authorList>
            <person name="Rikkerink E.H.A."/>
            <person name="Fineran P.C."/>
        </authorList>
    </citation>
    <scope>NUCLEOTIDE SEQUENCE</scope>
    <source>
        <strain evidence="4">DSM 13666</strain>
    </source>
</reference>
<keyword evidence="1" id="KW-0805">Transcription regulation</keyword>
<gene>
    <name evidence="4" type="ORF">AMD02_08995</name>
</gene>
<dbReference type="SMART" id="SM00420">
    <property type="entry name" value="HTH_DEOR"/>
    <property type="match status" value="1"/>
</dbReference>
<sequence>MLSVERHEKILEWLEKNKAVKVSDLSRELQVSEKTIRIDLVHLEKKGLLKRIHGGAVPLDDEGRIFPINERQSKHNLAKQAIAGEAIKRIQPNETILMDGGSTTLAVAKQLGAFPVTIITNDVRIAAELISKEKVQLMVLGGTRIGTSSSLFSPESSELLKRIRVNRLFFGATGISIEHGLTVLNSLHVEWKKQVLRCAERVTLLVDSTKFEKVGLIQFATIEEVDEIITDMNLDSAIKKRLETLGRTIFYAPIEQKND</sequence>
<protein>
    <submittedName>
        <fullName evidence="4">DeoR faimly transcriptional regulator</fullName>
    </submittedName>
</protein>
<dbReference type="Gene3D" id="1.10.10.10">
    <property type="entry name" value="Winged helix-like DNA-binding domain superfamily/Winged helix DNA-binding domain"/>
    <property type="match status" value="1"/>
</dbReference>
<dbReference type="RefSeq" id="WP_010898325.1">
    <property type="nucleotide sequence ID" value="NZ_CP040441.1"/>
</dbReference>
<dbReference type="Pfam" id="PF08220">
    <property type="entry name" value="HTH_DeoR"/>
    <property type="match status" value="1"/>
</dbReference>
<dbReference type="OMA" id="IKVKSAM"/>
<dbReference type="InterPro" id="IPR014036">
    <property type="entry name" value="DeoR-like_C"/>
</dbReference>
<dbReference type="Gene3D" id="3.40.50.1360">
    <property type="match status" value="1"/>
</dbReference>
<evidence type="ECO:0000256" key="2">
    <source>
        <dbReference type="ARBA" id="ARBA00023163"/>
    </source>
</evidence>
<dbReference type="PROSITE" id="PS51000">
    <property type="entry name" value="HTH_DEOR_2"/>
    <property type="match status" value="1"/>
</dbReference>
<evidence type="ECO:0000256" key="1">
    <source>
        <dbReference type="ARBA" id="ARBA00023015"/>
    </source>
</evidence>
<dbReference type="PRINTS" id="PR00037">
    <property type="entry name" value="HTHLACR"/>
</dbReference>
<proteinExistence type="predicted"/>
<dbReference type="EMBL" id="LILD01000001">
    <property type="protein sequence ID" value="KOO38983.1"/>
    <property type="molecule type" value="Genomic_DNA"/>
</dbReference>
<organism evidence="4">
    <name type="scientific">Halalkalibacterium halodurans</name>
    <name type="common">Bacillus halodurans</name>
    <dbReference type="NCBI Taxonomy" id="86665"/>
    <lineage>
        <taxon>Bacteria</taxon>
        <taxon>Bacillati</taxon>
        <taxon>Bacillota</taxon>
        <taxon>Bacilli</taxon>
        <taxon>Bacillales</taxon>
        <taxon>Bacillaceae</taxon>
        <taxon>Halalkalibacterium (ex Joshi et al. 2022)</taxon>
    </lineage>
</organism>
<dbReference type="SUPFAM" id="SSF100950">
    <property type="entry name" value="NagB/RpiA/CoA transferase-like"/>
    <property type="match status" value="1"/>
</dbReference>
<dbReference type="InterPro" id="IPR036388">
    <property type="entry name" value="WH-like_DNA-bd_sf"/>
</dbReference>
<dbReference type="SUPFAM" id="SSF46785">
    <property type="entry name" value="Winged helix' DNA-binding domain"/>
    <property type="match status" value="1"/>
</dbReference>
<dbReference type="SMART" id="SM01134">
    <property type="entry name" value="DeoRC"/>
    <property type="match status" value="1"/>
</dbReference>
<keyword evidence="2" id="KW-0804">Transcription</keyword>
<accession>A0A0M0KKS1</accession>
<dbReference type="GO" id="GO:0003700">
    <property type="term" value="F:DNA-binding transcription factor activity"/>
    <property type="evidence" value="ECO:0007669"/>
    <property type="project" value="InterPro"/>
</dbReference>
<name>A0A0M0KKS1_ALKHA</name>
<dbReference type="InterPro" id="IPR050313">
    <property type="entry name" value="Carb_Metab_HTH_regulators"/>
</dbReference>